<dbReference type="Gene3D" id="3.40.50.720">
    <property type="entry name" value="NAD(P)-binding Rossmann-like Domain"/>
    <property type="match status" value="1"/>
</dbReference>
<sequence>MTTQTFAALISPHDLFLSGLEQLEVIPQNASLKEIPEIFEKEMYKLAINLKLNQDDAPSKEIEIAEIKGIKSSVEVILNKYFELYSNLVQGQDPTVSEIFMSEINNFKEELINLYLLGFRKVVTISDTENVKQGIEQLNRHFFHDLHYLSFFALYTAFKLNDKELGEEILTNLDEISQALYRKLQSNHKKLAFAVPARAENPQEVIGIIDMGVYIDHKNSEDLEIFKKLASSVPPLVIAEFVHENGENFGLLVNVSVPNDLEESFQKIARLGNSVSDRIQSFRIIVSSLILNQKYRNRLFQDIFTEKDIQIIDKIITESDLRLLIRLTTQFMSLGLSKPAQNCLANLNAKTIIEKINNLIIENFNRTVKVFGLNEAACGAGATLPGSMMLNGQISNKVEKSQKITNGHRITILLMIESLKKALMRKFSIVNEIDLKKYLEGENIRGEKIKIGIIGGGYIGEACISTLLSIYPNIEFLVYEKNPQKAKKLKRKYGRQVKTMKSEDAVLLRCPVVLAAPRGKLNLTKDNYNGVIVISDSEPDCLPNDYRRRDIVAIKPLAVGAIDLIELKESMTNSLNKLPESAESEKNELKDMLDNLDKLIKKEVNKIVYHKEVLVEPSHEISREYNYGTIKGITEAELYINSDNFELDTKQRVNPGLLYNAMFGCELESVLVMILGEKFAKFSKVSGSDLDKLRRFGIWKVISKLVDVEYFQHNGVRTLIKPLAPVEI</sequence>
<protein>
    <recommendedName>
        <fullName evidence="1">Pyrroline-5-carboxylate reductase catalytic N-terminal domain-containing protein</fullName>
    </recommendedName>
</protein>
<dbReference type="Pfam" id="PF03807">
    <property type="entry name" value="F420_oxidored"/>
    <property type="match status" value="1"/>
</dbReference>
<gene>
    <name evidence="2" type="ORF">D6810_03075</name>
</gene>
<dbReference type="InterPro" id="IPR036291">
    <property type="entry name" value="NAD(P)-bd_dom_sf"/>
</dbReference>
<dbReference type="SUPFAM" id="SSF51735">
    <property type="entry name" value="NAD(P)-binding Rossmann-fold domains"/>
    <property type="match status" value="1"/>
</dbReference>
<reference evidence="2 3" key="1">
    <citation type="submission" date="2018-10" db="EMBL/GenBank/DDBJ databases">
        <title>Thermophilic Lithotrophy and Phototrophy in an Intertidal, Iron-rich, Geothermal Spring.</title>
        <authorList>
            <person name="Ward L.M."/>
            <person name="Idei A."/>
            <person name="Nakagawa M."/>
            <person name="Ueno Y."/>
            <person name="Fischer W."/>
            <person name="Mcglynn S.E."/>
        </authorList>
    </citation>
    <scope>NUCLEOTIDE SEQUENCE [LARGE SCALE GENOMIC DNA]</scope>
    <source>
        <strain evidence="2">J137</strain>
    </source>
</reference>
<proteinExistence type="predicted"/>
<organism evidence="2 3">
    <name type="scientific">Candidatus Dojkabacteria bacterium</name>
    <dbReference type="NCBI Taxonomy" id="2099670"/>
    <lineage>
        <taxon>Bacteria</taxon>
        <taxon>Candidatus Dojkabacteria</taxon>
    </lineage>
</organism>
<feature type="domain" description="Pyrroline-5-carboxylate reductase catalytic N-terminal" evidence="1">
    <location>
        <begin position="450"/>
        <end position="534"/>
    </location>
</feature>
<evidence type="ECO:0000313" key="3">
    <source>
        <dbReference type="Proteomes" id="UP000269410"/>
    </source>
</evidence>
<accession>A0A3M0YXE4</accession>
<name>A0A3M0YXE4_9BACT</name>
<dbReference type="EMBL" id="RFKV01000101">
    <property type="protein sequence ID" value="RMD76749.1"/>
    <property type="molecule type" value="Genomic_DNA"/>
</dbReference>
<dbReference type="InterPro" id="IPR028939">
    <property type="entry name" value="P5C_Rdtase_cat_N"/>
</dbReference>
<comment type="caution">
    <text evidence="2">The sequence shown here is derived from an EMBL/GenBank/DDBJ whole genome shotgun (WGS) entry which is preliminary data.</text>
</comment>
<dbReference type="AlphaFoldDB" id="A0A3M0YXE4"/>
<evidence type="ECO:0000259" key="1">
    <source>
        <dbReference type="Pfam" id="PF03807"/>
    </source>
</evidence>
<evidence type="ECO:0000313" key="2">
    <source>
        <dbReference type="EMBL" id="RMD76749.1"/>
    </source>
</evidence>
<dbReference type="Proteomes" id="UP000269410">
    <property type="component" value="Unassembled WGS sequence"/>
</dbReference>